<accession>A0A1T5KFU3</accession>
<dbReference type="STRING" id="36842.SAMN02194393_01765"/>
<protein>
    <submittedName>
        <fullName evidence="3">Phage tail protein</fullName>
    </submittedName>
</protein>
<sequence>MQSIIYTNEKGQSIKLTNTKPFFLQTIEGTGAVNTDVQMQKAPFQDGETHIDTLLESRYLTLEVVILSKNQNQLYEYRQQLSKTFNPKIKGFIKYINNNTEKILSVVVEKAPVWGKTRPNVQPCIISLIAPSPFWLDTFIEGEELSYLMGGIKFGLRLPTTFSYRGKKKKIVNSGDVSTPVKIEFYGPGSNPTIHNETTGELIKVKKELLEGEILKIDTTFGNKKVEIERLNGSIENAFGYIELDSVFWSLVPGENILSYESLNDSQKTKVKVTYRNRYTGV</sequence>
<proteinExistence type="predicted"/>
<dbReference type="Gene3D" id="2.40.30.200">
    <property type="match status" value="1"/>
</dbReference>
<organism evidence="3 4">
    <name type="scientific">Maledivibacter halophilus</name>
    <dbReference type="NCBI Taxonomy" id="36842"/>
    <lineage>
        <taxon>Bacteria</taxon>
        <taxon>Bacillati</taxon>
        <taxon>Bacillota</taxon>
        <taxon>Clostridia</taxon>
        <taxon>Peptostreptococcales</taxon>
        <taxon>Caminicellaceae</taxon>
        <taxon>Maledivibacter</taxon>
    </lineage>
</organism>
<evidence type="ECO:0000259" key="1">
    <source>
        <dbReference type="Pfam" id="PF05709"/>
    </source>
</evidence>
<dbReference type="Pfam" id="PF05709">
    <property type="entry name" value="Sipho_tail"/>
    <property type="match status" value="1"/>
</dbReference>
<dbReference type="EMBL" id="FUZT01000004">
    <property type="protein sequence ID" value="SKC62564.1"/>
    <property type="molecule type" value="Genomic_DNA"/>
</dbReference>
<feature type="domain" description="Siphovirus-type tail component RIFT-related" evidence="1">
    <location>
        <begin position="10"/>
        <end position="111"/>
    </location>
</feature>
<dbReference type="AlphaFoldDB" id="A0A1T5KFU3"/>
<gene>
    <name evidence="3" type="ORF">SAMN02194393_01765</name>
</gene>
<dbReference type="Pfam" id="PF22768">
    <property type="entry name" value="SPP1_Dit"/>
    <property type="match status" value="1"/>
</dbReference>
<evidence type="ECO:0000313" key="4">
    <source>
        <dbReference type="Proteomes" id="UP000190285"/>
    </source>
</evidence>
<dbReference type="RefSeq" id="WP_079490952.1">
    <property type="nucleotide sequence ID" value="NZ_FUZT01000004.1"/>
</dbReference>
<dbReference type="Gene3D" id="2.60.120.860">
    <property type="match status" value="1"/>
</dbReference>
<evidence type="ECO:0000313" key="3">
    <source>
        <dbReference type="EMBL" id="SKC62564.1"/>
    </source>
</evidence>
<dbReference type="OrthoDB" id="2079081at2"/>
<feature type="domain" description="Siphovirus-type tail component C-terminal" evidence="2">
    <location>
        <begin position="175"/>
        <end position="279"/>
    </location>
</feature>
<evidence type="ECO:0000259" key="2">
    <source>
        <dbReference type="Pfam" id="PF22768"/>
    </source>
</evidence>
<name>A0A1T5KFU3_9FIRM</name>
<keyword evidence="4" id="KW-1185">Reference proteome</keyword>
<dbReference type="Proteomes" id="UP000190285">
    <property type="component" value="Unassembled WGS sequence"/>
</dbReference>
<reference evidence="3 4" key="1">
    <citation type="submission" date="2017-02" db="EMBL/GenBank/DDBJ databases">
        <authorList>
            <person name="Peterson S.W."/>
        </authorList>
    </citation>
    <scope>NUCLEOTIDE SEQUENCE [LARGE SCALE GENOMIC DNA]</scope>
    <source>
        <strain evidence="3 4">M1</strain>
    </source>
</reference>
<dbReference type="InterPro" id="IPR008841">
    <property type="entry name" value="Siphovirus-type_tail_N"/>
</dbReference>
<dbReference type="InterPro" id="IPR054738">
    <property type="entry name" value="Siphovirus-type_tail_C"/>
</dbReference>